<dbReference type="PROSITE" id="PS51318">
    <property type="entry name" value="TAT"/>
    <property type="match status" value="1"/>
</dbReference>
<dbReference type="EMBL" id="VXRG01000121">
    <property type="protein sequence ID" value="MXY94700.1"/>
    <property type="molecule type" value="Genomic_DNA"/>
</dbReference>
<organism evidence="2">
    <name type="scientific">Caldilineaceae bacterium SB0664_bin_27</name>
    <dbReference type="NCBI Taxonomy" id="2605260"/>
    <lineage>
        <taxon>Bacteria</taxon>
        <taxon>Bacillati</taxon>
        <taxon>Chloroflexota</taxon>
        <taxon>Caldilineae</taxon>
        <taxon>Caldilineales</taxon>
        <taxon>Caldilineaceae</taxon>
    </lineage>
</organism>
<dbReference type="InterPro" id="IPR050490">
    <property type="entry name" value="Bact_solute-bd_prot1"/>
</dbReference>
<dbReference type="SUPFAM" id="SSF53850">
    <property type="entry name" value="Periplasmic binding protein-like II"/>
    <property type="match status" value="1"/>
</dbReference>
<protein>
    <submittedName>
        <fullName evidence="2">Extracellular solute-binding protein</fullName>
    </submittedName>
</protein>
<comment type="caution">
    <text evidence="2">The sequence shown here is derived from an EMBL/GenBank/DDBJ whole genome shotgun (WGS) entry which is preliminary data.</text>
</comment>
<feature type="signal peptide" evidence="1">
    <location>
        <begin position="1"/>
        <end position="24"/>
    </location>
</feature>
<gene>
    <name evidence="2" type="ORF">F4Y42_14775</name>
</gene>
<proteinExistence type="predicted"/>
<sequence>MTKRLSRREFMRNAGLAGTGLALAACAPVAQDGAMDDGSMMAEKQTAYIFDYDPTGTDAWVEADQLFIEYFTEKYPDYEIIREQAPWAGFTEKLLTSIAGGSEYDVIYGYWQWLPLFIENNVIGPLDDLIDADTEISADDFFDYAKETIEGETYGLAWFISGWLHWYNLSAVNEAGATTPKEMNENGDWDYDAWYQFAKEYTSEQDGVPIYGYEMGSGRSVSVYVMLAWAWGTEQWNDDFSASIMDNEENVALWKWIQQFYVEGLTPLPGSSTTEQPISYTNGRSMATMAGQWYTRTIVQDGAPDLFDIGMVPFPTGPSGQYSVAALNSFYFSSSPGNVDPAWAWYKERSFSEAAASIYAKIGGGRFPSIKRVAPATVYEWEDTEVYEAIRPILRTYRTSPKESEWINTYWNVAWDEMVLGTRPVEEILGQLAEESTALVNS</sequence>
<name>A0A6B0YUI1_9CHLR</name>
<dbReference type="PROSITE" id="PS51257">
    <property type="entry name" value="PROKAR_LIPOPROTEIN"/>
    <property type="match status" value="1"/>
</dbReference>
<dbReference type="InterPro" id="IPR006311">
    <property type="entry name" value="TAT_signal"/>
</dbReference>
<dbReference type="PANTHER" id="PTHR43649:SF30">
    <property type="entry name" value="ABC TRANSPORTER SUBSTRATE-BINDING PROTEIN"/>
    <property type="match status" value="1"/>
</dbReference>
<dbReference type="Gene3D" id="3.40.190.10">
    <property type="entry name" value="Periplasmic binding protein-like II"/>
    <property type="match status" value="1"/>
</dbReference>
<evidence type="ECO:0000313" key="2">
    <source>
        <dbReference type="EMBL" id="MXY94700.1"/>
    </source>
</evidence>
<accession>A0A6B0YUI1</accession>
<evidence type="ECO:0000256" key="1">
    <source>
        <dbReference type="SAM" id="SignalP"/>
    </source>
</evidence>
<feature type="chain" id="PRO_5025609317" evidence="1">
    <location>
        <begin position="25"/>
        <end position="442"/>
    </location>
</feature>
<keyword evidence="1" id="KW-0732">Signal</keyword>
<reference evidence="2" key="1">
    <citation type="submission" date="2019-09" db="EMBL/GenBank/DDBJ databases">
        <title>Characterisation of the sponge microbiome using genome-centric metagenomics.</title>
        <authorList>
            <person name="Engelberts J.P."/>
            <person name="Robbins S.J."/>
            <person name="De Goeij J.M."/>
            <person name="Aranda M."/>
            <person name="Bell S.C."/>
            <person name="Webster N.S."/>
        </authorList>
    </citation>
    <scope>NUCLEOTIDE SEQUENCE</scope>
    <source>
        <strain evidence="2">SB0664_bin_27</strain>
    </source>
</reference>
<dbReference type="Pfam" id="PF01547">
    <property type="entry name" value="SBP_bac_1"/>
    <property type="match status" value="1"/>
</dbReference>
<dbReference type="InterPro" id="IPR006059">
    <property type="entry name" value="SBP"/>
</dbReference>
<dbReference type="AlphaFoldDB" id="A0A6B0YUI1"/>
<dbReference type="PANTHER" id="PTHR43649">
    <property type="entry name" value="ARABINOSE-BINDING PROTEIN-RELATED"/>
    <property type="match status" value="1"/>
</dbReference>